<dbReference type="Gene3D" id="2.60.40.1260">
    <property type="entry name" value="Lamin Tail domain"/>
    <property type="match status" value="1"/>
</dbReference>
<feature type="domain" description="LTD" evidence="1">
    <location>
        <begin position="26"/>
        <end position="134"/>
    </location>
</feature>
<name>X1VR16_9ZZZZ</name>
<dbReference type="AlphaFoldDB" id="X1VR16"/>
<dbReference type="PROSITE" id="PS51841">
    <property type="entry name" value="LTD"/>
    <property type="match status" value="1"/>
</dbReference>
<evidence type="ECO:0000313" key="2">
    <source>
        <dbReference type="EMBL" id="GAJ11830.1"/>
    </source>
</evidence>
<sequence length="164" mass="17948">MSRMVVILVVTLIVTLGSMISIRAEERQVVINEVAWGGTKASPFDEWIELRNNTQHLIDLTGWRLTSDDGTPVIKLTGIIPAGGFYLLERTDDHTVSDIQADQVYTGALSNSGECLELLDREGNIVDTANGHGGSWPAGAGKPLYISMLIKNMFKSSSRDQLLM</sequence>
<protein>
    <recommendedName>
        <fullName evidence="1">LTD domain-containing protein</fullName>
    </recommendedName>
</protein>
<comment type="caution">
    <text evidence="2">The sequence shown here is derived from an EMBL/GenBank/DDBJ whole genome shotgun (WGS) entry which is preliminary data.</text>
</comment>
<dbReference type="Pfam" id="PF00932">
    <property type="entry name" value="LTD"/>
    <property type="match status" value="1"/>
</dbReference>
<proteinExistence type="predicted"/>
<dbReference type="SUPFAM" id="SSF74853">
    <property type="entry name" value="Lamin A/C globular tail domain"/>
    <property type="match status" value="1"/>
</dbReference>
<dbReference type="InterPro" id="IPR001322">
    <property type="entry name" value="Lamin_tail_dom"/>
</dbReference>
<accession>X1VR16</accession>
<reference evidence="2" key="1">
    <citation type="journal article" date="2014" name="Front. Microbiol.">
        <title>High frequency of phylogenetically diverse reductive dehalogenase-homologous genes in deep subseafloor sedimentary metagenomes.</title>
        <authorList>
            <person name="Kawai M."/>
            <person name="Futagami T."/>
            <person name="Toyoda A."/>
            <person name="Takaki Y."/>
            <person name="Nishi S."/>
            <person name="Hori S."/>
            <person name="Arai W."/>
            <person name="Tsubouchi T."/>
            <person name="Morono Y."/>
            <person name="Uchiyama I."/>
            <person name="Ito T."/>
            <person name="Fujiyama A."/>
            <person name="Inagaki F."/>
            <person name="Takami H."/>
        </authorList>
    </citation>
    <scope>NUCLEOTIDE SEQUENCE</scope>
    <source>
        <strain evidence="2">Expedition CK06-06</strain>
    </source>
</reference>
<organism evidence="2">
    <name type="scientific">marine sediment metagenome</name>
    <dbReference type="NCBI Taxonomy" id="412755"/>
    <lineage>
        <taxon>unclassified sequences</taxon>
        <taxon>metagenomes</taxon>
        <taxon>ecological metagenomes</taxon>
    </lineage>
</organism>
<gene>
    <name evidence="2" type="ORF">S12H4_49397</name>
</gene>
<dbReference type="EMBL" id="BARW01030983">
    <property type="protein sequence ID" value="GAJ11830.1"/>
    <property type="molecule type" value="Genomic_DNA"/>
</dbReference>
<evidence type="ECO:0000259" key="1">
    <source>
        <dbReference type="PROSITE" id="PS51841"/>
    </source>
</evidence>
<dbReference type="InterPro" id="IPR036415">
    <property type="entry name" value="Lamin_tail_dom_sf"/>
</dbReference>